<sequence>MIRAEGRTSELLRRDVCCNESMNDISRFDGLDGLGGSGASELFQILRDGRPRTRTELAERMGLSRSTVTLRIEALMELGLVGYVDEAVPTGGRPSSRIALQAGSKVVLGVDIGASHLRLAVTDLAGHRLRETTRTIAVAQGPEVVLQAVVELATGLLGESERTTGDLLAIGVGVPGPVEHRTGRPINPPIMPGWNGFDVPGFLQDHFHVPVLVDNDVNIMALGERNVAWPHVDDLMFVKVATGIGAGIVASGRLQRGADGVAGDIGHIRVHRGGGVPCHCGNLDCLEAVASGPAVAAQLRAQGLDAHTGEDVVRLVQAGHTEAVHAVRQAGRDVGEVLSACISLINPSVIVIGGSMTLTGEHFIAGIREAVYSRTVPLATQHLQIVQSGSGLDAGVLGASMLAIHHAMSPQRIDAMVNGLTAPAAG</sequence>
<dbReference type="SUPFAM" id="SSF53067">
    <property type="entry name" value="Actin-like ATPase domain"/>
    <property type="match status" value="1"/>
</dbReference>
<dbReference type="InterPro" id="IPR036390">
    <property type="entry name" value="WH_DNA-bd_sf"/>
</dbReference>
<dbReference type="GO" id="GO:0016301">
    <property type="term" value="F:kinase activity"/>
    <property type="evidence" value="ECO:0007669"/>
    <property type="project" value="UniProtKB-KW"/>
</dbReference>
<evidence type="ECO:0000313" key="3">
    <source>
        <dbReference type="Proteomes" id="UP000256727"/>
    </source>
</evidence>
<evidence type="ECO:0000256" key="1">
    <source>
        <dbReference type="ARBA" id="ARBA00006479"/>
    </source>
</evidence>
<dbReference type="Gene3D" id="3.30.420.40">
    <property type="match status" value="2"/>
</dbReference>
<dbReference type="AlphaFoldDB" id="A0A3D9LH29"/>
<accession>A0A3D9LH29</accession>
<proteinExistence type="inferred from homology"/>
<dbReference type="PANTHER" id="PTHR18964">
    <property type="entry name" value="ROK (REPRESSOR, ORF, KINASE) FAMILY"/>
    <property type="match status" value="1"/>
</dbReference>
<dbReference type="PROSITE" id="PS00519">
    <property type="entry name" value="HTH_ASNC_1"/>
    <property type="match status" value="1"/>
</dbReference>
<protein>
    <submittedName>
        <fullName evidence="2">Putative NBD/HSP70 family sugar kinase</fullName>
    </submittedName>
</protein>
<dbReference type="PANTHER" id="PTHR18964:SF173">
    <property type="entry name" value="GLUCOKINASE"/>
    <property type="match status" value="1"/>
</dbReference>
<organism evidence="2 3">
    <name type="scientific">Citricoccus muralis</name>
    <dbReference type="NCBI Taxonomy" id="169134"/>
    <lineage>
        <taxon>Bacteria</taxon>
        <taxon>Bacillati</taxon>
        <taxon>Actinomycetota</taxon>
        <taxon>Actinomycetes</taxon>
        <taxon>Micrococcales</taxon>
        <taxon>Micrococcaceae</taxon>
        <taxon>Citricoccus</taxon>
    </lineage>
</organism>
<dbReference type="CDD" id="cd00090">
    <property type="entry name" value="HTH_ARSR"/>
    <property type="match status" value="1"/>
</dbReference>
<dbReference type="InterPro" id="IPR011991">
    <property type="entry name" value="ArsR-like_HTH"/>
</dbReference>
<dbReference type="Pfam" id="PF00480">
    <property type="entry name" value="ROK"/>
    <property type="match status" value="1"/>
</dbReference>
<reference evidence="2 3" key="1">
    <citation type="submission" date="2018-07" db="EMBL/GenBank/DDBJ databases">
        <title>Sequencing the genomes of 1000 actinobacteria strains.</title>
        <authorList>
            <person name="Klenk H.-P."/>
        </authorList>
    </citation>
    <scope>NUCLEOTIDE SEQUENCE [LARGE SCALE GENOMIC DNA]</scope>
    <source>
        <strain evidence="2 3">DSM 14442</strain>
    </source>
</reference>
<name>A0A3D9LH29_9MICC</name>
<keyword evidence="3" id="KW-1185">Reference proteome</keyword>
<dbReference type="InterPro" id="IPR043129">
    <property type="entry name" value="ATPase_NBD"/>
</dbReference>
<dbReference type="Gene3D" id="1.10.10.10">
    <property type="entry name" value="Winged helix-like DNA-binding domain superfamily/Winged helix DNA-binding domain"/>
    <property type="match status" value="1"/>
</dbReference>
<dbReference type="InterPro" id="IPR000600">
    <property type="entry name" value="ROK"/>
</dbReference>
<gene>
    <name evidence="2" type="ORF">C8E99_2607</name>
</gene>
<dbReference type="InterPro" id="IPR049874">
    <property type="entry name" value="ROK_cs"/>
</dbReference>
<comment type="similarity">
    <text evidence="1">Belongs to the ROK (NagC/XylR) family.</text>
</comment>
<dbReference type="SUPFAM" id="SSF46785">
    <property type="entry name" value="Winged helix' DNA-binding domain"/>
    <property type="match status" value="1"/>
</dbReference>
<comment type="caution">
    <text evidence="2">The sequence shown here is derived from an EMBL/GenBank/DDBJ whole genome shotgun (WGS) entry which is preliminary data.</text>
</comment>
<dbReference type="EMBL" id="QREH01000001">
    <property type="protein sequence ID" value="REE04757.1"/>
    <property type="molecule type" value="Genomic_DNA"/>
</dbReference>
<keyword evidence="2" id="KW-0418">Kinase</keyword>
<dbReference type="InterPro" id="IPR019885">
    <property type="entry name" value="Tscrpt_reg_HTH_AsnC-type_CS"/>
</dbReference>
<evidence type="ECO:0000313" key="2">
    <source>
        <dbReference type="EMBL" id="REE04757.1"/>
    </source>
</evidence>
<dbReference type="PROSITE" id="PS01125">
    <property type="entry name" value="ROK"/>
    <property type="match status" value="1"/>
</dbReference>
<keyword evidence="2" id="KW-0808">Transferase</keyword>
<dbReference type="InterPro" id="IPR036388">
    <property type="entry name" value="WH-like_DNA-bd_sf"/>
</dbReference>
<dbReference type="Proteomes" id="UP000256727">
    <property type="component" value="Unassembled WGS sequence"/>
</dbReference>
<dbReference type="Pfam" id="PF13412">
    <property type="entry name" value="HTH_24"/>
    <property type="match status" value="1"/>
</dbReference>